<dbReference type="GO" id="GO:0005524">
    <property type="term" value="F:ATP binding"/>
    <property type="evidence" value="ECO:0007669"/>
    <property type="project" value="UniProtKB-KW"/>
</dbReference>
<dbReference type="PROSITE" id="PS50862">
    <property type="entry name" value="AA_TRNA_LIGASE_II"/>
    <property type="match status" value="1"/>
</dbReference>
<dbReference type="InterPro" id="IPR006195">
    <property type="entry name" value="aa-tRNA-synth_II"/>
</dbReference>
<dbReference type="GO" id="GO:0004816">
    <property type="term" value="F:asparagine-tRNA ligase activity"/>
    <property type="evidence" value="ECO:0007669"/>
    <property type="project" value="TreeGrafter"/>
</dbReference>
<gene>
    <name evidence="7" type="ORF">EGYM00163_LOCUS41188</name>
</gene>
<organism evidence="7">
    <name type="scientific">Eutreptiella gymnastica</name>
    <dbReference type="NCBI Taxonomy" id="73025"/>
    <lineage>
        <taxon>Eukaryota</taxon>
        <taxon>Discoba</taxon>
        <taxon>Euglenozoa</taxon>
        <taxon>Euglenida</taxon>
        <taxon>Spirocuta</taxon>
        <taxon>Euglenophyceae</taxon>
        <taxon>Eutreptiales</taxon>
        <taxon>Eutreptiaceae</taxon>
        <taxon>Eutreptiella</taxon>
    </lineage>
</organism>
<evidence type="ECO:0000259" key="6">
    <source>
        <dbReference type="PROSITE" id="PS50862"/>
    </source>
</evidence>
<dbReference type="EMBL" id="HBJA01119758">
    <property type="protein sequence ID" value="CAE0829910.1"/>
    <property type="molecule type" value="Transcribed_RNA"/>
</dbReference>
<evidence type="ECO:0000256" key="4">
    <source>
        <dbReference type="ARBA" id="ARBA00022917"/>
    </source>
</evidence>
<keyword evidence="3" id="KW-0067">ATP-binding</keyword>
<dbReference type="AlphaFoldDB" id="A0A7S4G9R2"/>
<sequence length="380" mass="42735">MVMIEVTFFMGKAYVYTKAAGFTPKRGPMTSANVRAAWEARKPQGVCGQDGHAGYGVVYLAGRIGGVQKVGDTVPCSQICVVNWADPRILEAYEGAMNYCKSPDIMRIRTRVQHIITGRLIAKGFVHPPVSLPGPCTEPFNHEIKEPDMMYYGQKVTLSQSMIFNKMFVCGLSNVQNVLWVSPNIRKDSAQNSGRYETEFTQIDFESAHLGFESCMELIEEILESVVNTLVDEEGHAIERISGRKLEKLQRPLKRYDLAEEAAKLGCSHAEAEDILLRQNETQPFFLTNLIRQTYDRRDDSTGKYKNYHVLFPVVGEILSGAERECTAERLMMRMTELGYRLEYFEPILRVARVYGLSASAGAGFGVERLVRAICLLPSF</sequence>
<dbReference type="SUPFAM" id="SSF55681">
    <property type="entry name" value="Class II aaRS and biotin synthetases"/>
    <property type="match status" value="1"/>
</dbReference>
<protein>
    <recommendedName>
        <fullName evidence="6">Aminoacyl-transfer RNA synthetases class-II family profile domain-containing protein</fullName>
    </recommendedName>
</protein>
<name>A0A7S4G9R2_9EUGL</name>
<dbReference type="InterPro" id="IPR004364">
    <property type="entry name" value="Aa-tRNA-synt_II"/>
</dbReference>
<keyword evidence="2" id="KW-0547">Nucleotide-binding</keyword>
<evidence type="ECO:0000256" key="2">
    <source>
        <dbReference type="ARBA" id="ARBA00022741"/>
    </source>
</evidence>
<reference evidence="7" key="1">
    <citation type="submission" date="2021-01" db="EMBL/GenBank/DDBJ databases">
        <authorList>
            <person name="Corre E."/>
            <person name="Pelletier E."/>
            <person name="Niang G."/>
            <person name="Scheremetjew M."/>
            <person name="Finn R."/>
            <person name="Kale V."/>
            <person name="Holt S."/>
            <person name="Cochrane G."/>
            <person name="Meng A."/>
            <person name="Brown T."/>
            <person name="Cohen L."/>
        </authorList>
    </citation>
    <scope>NUCLEOTIDE SEQUENCE</scope>
    <source>
        <strain evidence="7">CCMP1594</strain>
    </source>
</reference>
<dbReference type="InterPro" id="IPR045864">
    <property type="entry name" value="aa-tRNA-synth_II/BPL/LPL"/>
</dbReference>
<dbReference type="PANTHER" id="PTHR22594">
    <property type="entry name" value="ASPARTYL/LYSYL-TRNA SYNTHETASE"/>
    <property type="match status" value="1"/>
</dbReference>
<evidence type="ECO:0000313" key="7">
    <source>
        <dbReference type="EMBL" id="CAE0829910.1"/>
    </source>
</evidence>
<keyword evidence="1" id="KW-0436">Ligase</keyword>
<keyword evidence="5" id="KW-0030">Aminoacyl-tRNA synthetase</keyword>
<proteinExistence type="predicted"/>
<feature type="domain" description="Aminoacyl-transfer RNA synthetases class-II family profile" evidence="6">
    <location>
        <begin position="182"/>
        <end position="380"/>
    </location>
</feature>
<dbReference type="Pfam" id="PF00152">
    <property type="entry name" value="tRNA-synt_2"/>
    <property type="match status" value="1"/>
</dbReference>
<dbReference type="GO" id="GO:0006421">
    <property type="term" value="P:asparaginyl-tRNA aminoacylation"/>
    <property type="evidence" value="ECO:0007669"/>
    <property type="project" value="TreeGrafter"/>
</dbReference>
<keyword evidence="4" id="KW-0648">Protein biosynthesis</keyword>
<dbReference type="PANTHER" id="PTHR22594:SF48">
    <property type="entry name" value="ASPARAGINYL-TRNA SYNTHETASE-RELATED PROTEIN (N-TRUNCATION)"/>
    <property type="match status" value="1"/>
</dbReference>
<evidence type="ECO:0000256" key="1">
    <source>
        <dbReference type="ARBA" id="ARBA00022598"/>
    </source>
</evidence>
<dbReference type="Gene3D" id="3.30.930.10">
    <property type="entry name" value="Bira Bifunctional Protein, Domain 2"/>
    <property type="match status" value="1"/>
</dbReference>
<evidence type="ECO:0000256" key="5">
    <source>
        <dbReference type="ARBA" id="ARBA00023146"/>
    </source>
</evidence>
<accession>A0A7S4G9R2</accession>
<evidence type="ECO:0000256" key="3">
    <source>
        <dbReference type="ARBA" id="ARBA00022840"/>
    </source>
</evidence>